<comment type="caution">
    <text evidence="2">The sequence shown here is derived from an EMBL/GenBank/DDBJ whole genome shotgun (WGS) entry which is preliminary data.</text>
</comment>
<name>A0A3M3W8D7_PSEA0</name>
<protein>
    <submittedName>
        <fullName evidence="2">Uncharacterized protein</fullName>
    </submittedName>
</protein>
<organism evidence="2 3">
    <name type="scientific">Pseudomonas amygdali pv. eriobotryae</name>
    <dbReference type="NCBI Taxonomy" id="129137"/>
    <lineage>
        <taxon>Bacteria</taxon>
        <taxon>Pseudomonadati</taxon>
        <taxon>Pseudomonadota</taxon>
        <taxon>Gammaproteobacteria</taxon>
        <taxon>Pseudomonadales</taxon>
        <taxon>Pseudomonadaceae</taxon>
        <taxon>Pseudomonas</taxon>
        <taxon>Pseudomonas amygdali</taxon>
    </lineage>
</organism>
<accession>A0A3M3W8D7</accession>
<gene>
    <name evidence="2" type="ORF">ALQ39_101346</name>
</gene>
<feature type="region of interest" description="Disordered" evidence="1">
    <location>
        <begin position="39"/>
        <end position="65"/>
    </location>
</feature>
<dbReference type="AlphaFoldDB" id="A0A3M3W8D7"/>
<proteinExistence type="predicted"/>
<dbReference type="Proteomes" id="UP000275613">
    <property type="component" value="Unassembled WGS sequence"/>
</dbReference>
<reference evidence="2 3" key="1">
    <citation type="submission" date="2018-08" db="EMBL/GenBank/DDBJ databases">
        <title>Recombination of ecologically and evolutionarily significant loci maintains genetic cohesion in the Pseudomonas syringae species complex.</title>
        <authorList>
            <person name="Dillon M."/>
            <person name="Thakur S."/>
            <person name="Almeida R.N.D."/>
            <person name="Weir B.S."/>
            <person name="Guttman D.S."/>
        </authorList>
    </citation>
    <scope>NUCLEOTIDE SEQUENCE [LARGE SCALE GENOMIC DNA]</scope>
    <source>
        <strain evidence="2 3">ICMP 4316</strain>
    </source>
</reference>
<dbReference type="EMBL" id="RBPV01000353">
    <property type="protein sequence ID" value="RMO54087.1"/>
    <property type="molecule type" value="Genomic_DNA"/>
</dbReference>
<evidence type="ECO:0000313" key="3">
    <source>
        <dbReference type="Proteomes" id="UP000275613"/>
    </source>
</evidence>
<sequence length="65" mass="7044">MLMQNSNAIAAASLIDNGLTSKTVPNVLRFCASSASGRKSMNDHRFNHQECSIKQAPQTDHALQS</sequence>
<feature type="compositionally biased region" description="Polar residues" evidence="1">
    <location>
        <begin position="49"/>
        <end position="65"/>
    </location>
</feature>
<evidence type="ECO:0000256" key="1">
    <source>
        <dbReference type="SAM" id="MobiDB-lite"/>
    </source>
</evidence>
<evidence type="ECO:0000313" key="2">
    <source>
        <dbReference type="EMBL" id="RMO54087.1"/>
    </source>
</evidence>